<dbReference type="InterPro" id="IPR044817">
    <property type="entry name" value="SBP-like"/>
</dbReference>
<evidence type="ECO:0000256" key="3">
    <source>
        <dbReference type="ARBA" id="ARBA00022833"/>
    </source>
</evidence>
<dbReference type="GO" id="GO:0003677">
    <property type="term" value="F:DNA binding"/>
    <property type="evidence" value="ECO:0007669"/>
    <property type="project" value="InterPro"/>
</dbReference>
<evidence type="ECO:0000259" key="5">
    <source>
        <dbReference type="PROSITE" id="PS51141"/>
    </source>
</evidence>
<dbReference type="InterPro" id="IPR004333">
    <property type="entry name" value="SBP_dom"/>
</dbReference>
<keyword evidence="1" id="KW-0479">Metal-binding</keyword>
<dbReference type="PANTHER" id="PTHR31251:SF169">
    <property type="entry name" value="SQUAMOSA PROMOTER-BINDING-LIKE PROTEIN 8"/>
    <property type="match status" value="1"/>
</dbReference>
<feature type="compositionally biased region" description="Low complexity" evidence="4">
    <location>
        <begin position="192"/>
        <end position="203"/>
    </location>
</feature>
<reference evidence="6 7" key="1">
    <citation type="journal article" date="2021" name="Sci. Rep.">
        <title>Genome sequencing of the multicellular alga Astrephomene provides insights into convergent evolution of germ-soma differentiation.</title>
        <authorList>
            <person name="Yamashita S."/>
            <person name="Yamamoto K."/>
            <person name="Matsuzaki R."/>
            <person name="Suzuki S."/>
            <person name="Yamaguchi H."/>
            <person name="Hirooka S."/>
            <person name="Minakuchi Y."/>
            <person name="Miyagishima S."/>
            <person name="Kawachi M."/>
            <person name="Toyoda A."/>
            <person name="Nozaki H."/>
        </authorList>
    </citation>
    <scope>NUCLEOTIDE SEQUENCE [LARGE SCALE GENOMIC DNA]</scope>
    <source>
        <strain evidence="6 7">NIES-4017</strain>
    </source>
</reference>
<keyword evidence="7" id="KW-1185">Reference proteome</keyword>
<dbReference type="GO" id="GO:0008270">
    <property type="term" value="F:zinc ion binding"/>
    <property type="evidence" value="ECO:0007669"/>
    <property type="project" value="UniProtKB-KW"/>
</dbReference>
<feature type="region of interest" description="Disordered" evidence="4">
    <location>
        <begin position="127"/>
        <end position="215"/>
    </location>
</feature>
<evidence type="ECO:0000256" key="1">
    <source>
        <dbReference type="ARBA" id="ARBA00022723"/>
    </source>
</evidence>
<dbReference type="SUPFAM" id="SSF103612">
    <property type="entry name" value="SBT domain"/>
    <property type="match status" value="1"/>
</dbReference>
<accession>A0AAD3DTZ4</accession>
<feature type="domain" description="SBP-type" evidence="5">
    <location>
        <begin position="48"/>
        <end position="125"/>
    </location>
</feature>
<evidence type="ECO:0000313" key="6">
    <source>
        <dbReference type="EMBL" id="GFR48104.1"/>
    </source>
</evidence>
<evidence type="ECO:0000256" key="2">
    <source>
        <dbReference type="ARBA" id="ARBA00022771"/>
    </source>
</evidence>
<feature type="non-terminal residue" evidence="6">
    <location>
        <position position="302"/>
    </location>
</feature>
<dbReference type="PROSITE" id="PS51141">
    <property type="entry name" value="ZF_SBP"/>
    <property type="match status" value="1"/>
</dbReference>
<sequence>MSGDEAQRGLGKTEWDEAYAVGPLGGVTRTQSNEASFLPKRTRKTSRPTTCQVDGCGRELLGEKAYLQRYSVCEQHFKADVALLHGQEVRFCQQCNKFQDIREFEGVRRSCAARSKDRNLRRRLQTTLQHKGGGGGGAGEDSPAAGVSPRHQQRQQSDSPGVSGALGPGAGAGAGGAASEDSGGGGREGSRELSVAGTAAVAAGRRRGGSSAGGSGCAPLLDASALLGGGSGGGVGLLRGYASLPGAAPSRPQLPPAPGCGGEAGADPTSELELLLAAGAAGRELALQGGLPAGLLGPQRAA</sequence>
<feature type="compositionally biased region" description="Gly residues" evidence="4">
    <location>
        <begin position="164"/>
        <end position="187"/>
    </location>
</feature>
<gene>
    <name evidence="6" type="ORF">Agub_g9791</name>
</gene>
<keyword evidence="3" id="KW-0862">Zinc</keyword>
<keyword evidence="2" id="KW-0863">Zinc-finger</keyword>
<dbReference type="InterPro" id="IPR036893">
    <property type="entry name" value="SBP_sf"/>
</dbReference>
<comment type="caution">
    <text evidence="6">The sequence shown here is derived from an EMBL/GenBank/DDBJ whole genome shotgun (WGS) entry which is preliminary data.</text>
</comment>
<dbReference type="Proteomes" id="UP001054857">
    <property type="component" value="Unassembled WGS sequence"/>
</dbReference>
<dbReference type="EMBL" id="BMAR01000022">
    <property type="protein sequence ID" value="GFR48104.1"/>
    <property type="molecule type" value="Genomic_DNA"/>
</dbReference>
<dbReference type="Pfam" id="PF03110">
    <property type="entry name" value="SBP"/>
    <property type="match status" value="1"/>
</dbReference>
<evidence type="ECO:0000313" key="7">
    <source>
        <dbReference type="Proteomes" id="UP001054857"/>
    </source>
</evidence>
<dbReference type="Gene3D" id="4.10.1100.10">
    <property type="entry name" value="Transcription factor, SBP-box domain"/>
    <property type="match status" value="1"/>
</dbReference>
<proteinExistence type="predicted"/>
<evidence type="ECO:0000256" key="4">
    <source>
        <dbReference type="SAM" id="MobiDB-lite"/>
    </source>
</evidence>
<feature type="region of interest" description="Disordered" evidence="4">
    <location>
        <begin position="244"/>
        <end position="267"/>
    </location>
</feature>
<dbReference type="AlphaFoldDB" id="A0AAD3DTZ4"/>
<dbReference type="GO" id="GO:0005634">
    <property type="term" value="C:nucleus"/>
    <property type="evidence" value="ECO:0007669"/>
    <property type="project" value="InterPro"/>
</dbReference>
<feature type="region of interest" description="Disordered" evidence="4">
    <location>
        <begin position="22"/>
        <end position="45"/>
    </location>
</feature>
<dbReference type="PANTHER" id="PTHR31251">
    <property type="entry name" value="SQUAMOSA PROMOTER-BINDING-LIKE PROTEIN 4"/>
    <property type="match status" value="1"/>
</dbReference>
<organism evidence="6 7">
    <name type="scientific">Astrephomene gubernaculifera</name>
    <dbReference type="NCBI Taxonomy" id="47775"/>
    <lineage>
        <taxon>Eukaryota</taxon>
        <taxon>Viridiplantae</taxon>
        <taxon>Chlorophyta</taxon>
        <taxon>core chlorophytes</taxon>
        <taxon>Chlorophyceae</taxon>
        <taxon>CS clade</taxon>
        <taxon>Chlamydomonadales</taxon>
        <taxon>Astrephomenaceae</taxon>
        <taxon>Astrephomene</taxon>
    </lineage>
</organism>
<protein>
    <recommendedName>
        <fullName evidence="5">SBP-type domain-containing protein</fullName>
    </recommendedName>
</protein>
<name>A0AAD3DTZ4_9CHLO</name>